<sequence>MGANVGNGSKFVSEINVTPFVDVMLVLLIIFMVATPMMSQGLEVDLPQTQQVEVLPTEAEHMVLTVRSDGKIYLDEYGVDSMEDLEGYLQRLVKEKNKTLFLQADKAVPYGTVVEVMGHIKAVGIEKLGVIAEQPDQAPAKGGKTTPARAPK</sequence>
<accession>A0A7W8BZ12</accession>
<evidence type="ECO:0000256" key="8">
    <source>
        <dbReference type="ARBA" id="ARBA00023136"/>
    </source>
</evidence>
<comment type="subcellular location">
    <subcellularLocation>
        <location evidence="1">Cell membrane</location>
        <topology evidence="1">Single-pass membrane protein</topology>
    </subcellularLocation>
    <subcellularLocation>
        <location evidence="10">Cell membrane</location>
        <topology evidence="10">Single-pass type II membrane protein</topology>
    </subcellularLocation>
</comment>
<dbReference type="GO" id="GO:0015031">
    <property type="term" value="P:protein transport"/>
    <property type="evidence" value="ECO:0007669"/>
    <property type="project" value="UniProtKB-KW"/>
</dbReference>
<feature type="transmembrane region" description="Helical" evidence="11">
    <location>
        <begin position="20"/>
        <end position="38"/>
    </location>
</feature>
<keyword evidence="13" id="KW-1185">Reference proteome</keyword>
<evidence type="ECO:0000256" key="1">
    <source>
        <dbReference type="ARBA" id="ARBA00004162"/>
    </source>
</evidence>
<evidence type="ECO:0000256" key="10">
    <source>
        <dbReference type="RuleBase" id="RU003879"/>
    </source>
</evidence>
<keyword evidence="5" id="KW-0132">Cell division</keyword>
<comment type="caution">
    <text evidence="12">The sequence shown here is derived from an EMBL/GenBank/DDBJ whole genome shotgun (WGS) entry which is preliminary data.</text>
</comment>
<dbReference type="PANTHER" id="PTHR30558:SF7">
    <property type="entry name" value="TOL-PAL SYSTEM PROTEIN TOLR"/>
    <property type="match status" value="1"/>
</dbReference>
<dbReference type="GO" id="GO:0051301">
    <property type="term" value="P:cell division"/>
    <property type="evidence" value="ECO:0007669"/>
    <property type="project" value="UniProtKB-KW"/>
</dbReference>
<dbReference type="Gene3D" id="3.30.420.270">
    <property type="match status" value="1"/>
</dbReference>
<gene>
    <name evidence="12" type="ORF">HNQ38_000649</name>
</gene>
<keyword evidence="9" id="KW-0131">Cell cycle</keyword>
<proteinExistence type="inferred from homology"/>
<keyword evidence="3" id="KW-1003">Cell membrane</keyword>
<evidence type="ECO:0000256" key="5">
    <source>
        <dbReference type="ARBA" id="ARBA00022618"/>
    </source>
</evidence>
<keyword evidence="8 11" id="KW-0472">Membrane</keyword>
<dbReference type="Pfam" id="PF02472">
    <property type="entry name" value="ExbD"/>
    <property type="match status" value="1"/>
</dbReference>
<keyword evidence="6 10" id="KW-0812">Transmembrane</keyword>
<dbReference type="AlphaFoldDB" id="A0A7W8BZ12"/>
<dbReference type="RefSeq" id="WP_183717967.1">
    <property type="nucleotide sequence ID" value="NZ_JACHGO010000002.1"/>
</dbReference>
<reference evidence="12 13" key="1">
    <citation type="submission" date="2020-08" db="EMBL/GenBank/DDBJ databases">
        <title>Genomic Encyclopedia of Type Strains, Phase IV (KMG-IV): sequencing the most valuable type-strain genomes for metagenomic binning, comparative biology and taxonomic classification.</title>
        <authorList>
            <person name="Goeker M."/>
        </authorList>
    </citation>
    <scope>NUCLEOTIDE SEQUENCE [LARGE SCALE GENOMIC DNA]</scope>
    <source>
        <strain evidence="12 13">DSM 11275</strain>
    </source>
</reference>
<dbReference type="NCBIfam" id="TIGR02801">
    <property type="entry name" value="tolR"/>
    <property type="match status" value="1"/>
</dbReference>
<evidence type="ECO:0000313" key="13">
    <source>
        <dbReference type="Proteomes" id="UP000539075"/>
    </source>
</evidence>
<evidence type="ECO:0000256" key="6">
    <source>
        <dbReference type="ARBA" id="ARBA00022692"/>
    </source>
</evidence>
<evidence type="ECO:0000256" key="11">
    <source>
        <dbReference type="SAM" id="Phobius"/>
    </source>
</evidence>
<keyword evidence="10" id="KW-0813">Transport</keyword>
<keyword evidence="4" id="KW-0997">Cell inner membrane</keyword>
<evidence type="ECO:0000256" key="2">
    <source>
        <dbReference type="ARBA" id="ARBA00005811"/>
    </source>
</evidence>
<dbReference type="PANTHER" id="PTHR30558">
    <property type="entry name" value="EXBD MEMBRANE COMPONENT OF PMF-DRIVEN MACROMOLECULE IMPORT SYSTEM"/>
    <property type="match status" value="1"/>
</dbReference>
<dbReference type="GO" id="GO:0022857">
    <property type="term" value="F:transmembrane transporter activity"/>
    <property type="evidence" value="ECO:0007669"/>
    <property type="project" value="InterPro"/>
</dbReference>
<evidence type="ECO:0000256" key="3">
    <source>
        <dbReference type="ARBA" id="ARBA00022475"/>
    </source>
</evidence>
<evidence type="ECO:0000313" key="12">
    <source>
        <dbReference type="EMBL" id="MBB5142570.1"/>
    </source>
</evidence>
<dbReference type="EMBL" id="JACHGO010000002">
    <property type="protein sequence ID" value="MBB5142570.1"/>
    <property type="molecule type" value="Genomic_DNA"/>
</dbReference>
<keyword evidence="10" id="KW-0653">Protein transport</keyword>
<name>A0A7W8BZ12_9BACT</name>
<dbReference type="Proteomes" id="UP000539075">
    <property type="component" value="Unassembled WGS sequence"/>
</dbReference>
<dbReference type="GO" id="GO:0005886">
    <property type="term" value="C:plasma membrane"/>
    <property type="evidence" value="ECO:0007669"/>
    <property type="project" value="UniProtKB-SubCell"/>
</dbReference>
<evidence type="ECO:0000256" key="9">
    <source>
        <dbReference type="ARBA" id="ARBA00023306"/>
    </source>
</evidence>
<dbReference type="InterPro" id="IPR014168">
    <property type="entry name" value="Tol-Pal_TolR"/>
</dbReference>
<comment type="similarity">
    <text evidence="2 10">Belongs to the ExbD/TolR family.</text>
</comment>
<evidence type="ECO:0000256" key="7">
    <source>
        <dbReference type="ARBA" id="ARBA00022989"/>
    </source>
</evidence>
<evidence type="ECO:0000256" key="4">
    <source>
        <dbReference type="ARBA" id="ARBA00022519"/>
    </source>
</evidence>
<protein>
    <submittedName>
        <fullName evidence="12">Biopolymer transport protein TolR</fullName>
    </submittedName>
</protein>
<keyword evidence="7 11" id="KW-1133">Transmembrane helix</keyword>
<dbReference type="InterPro" id="IPR003400">
    <property type="entry name" value="ExbD"/>
</dbReference>
<organism evidence="12 13">
    <name type="scientific">Desulfovibrio intestinalis</name>
    <dbReference type="NCBI Taxonomy" id="58621"/>
    <lineage>
        <taxon>Bacteria</taxon>
        <taxon>Pseudomonadati</taxon>
        <taxon>Thermodesulfobacteriota</taxon>
        <taxon>Desulfovibrionia</taxon>
        <taxon>Desulfovibrionales</taxon>
        <taxon>Desulfovibrionaceae</taxon>
        <taxon>Desulfovibrio</taxon>
    </lineage>
</organism>